<dbReference type="GO" id="GO:0005886">
    <property type="term" value="C:plasma membrane"/>
    <property type="evidence" value="ECO:0007669"/>
    <property type="project" value="TreeGrafter"/>
</dbReference>
<feature type="domain" description="SH3" evidence="6">
    <location>
        <begin position="19"/>
        <end position="78"/>
    </location>
</feature>
<feature type="region of interest" description="Disordered" evidence="5">
    <location>
        <begin position="622"/>
        <end position="650"/>
    </location>
</feature>
<feature type="region of interest" description="Disordered" evidence="5">
    <location>
        <begin position="684"/>
        <end position="744"/>
    </location>
</feature>
<evidence type="ECO:0000256" key="4">
    <source>
        <dbReference type="PROSITE-ProRule" id="PRU00192"/>
    </source>
</evidence>
<feature type="compositionally biased region" description="Acidic residues" evidence="5">
    <location>
        <begin position="469"/>
        <end position="480"/>
    </location>
</feature>
<dbReference type="InterPro" id="IPR023578">
    <property type="entry name" value="Ras_GEF_dom_sf"/>
</dbReference>
<evidence type="ECO:0000256" key="3">
    <source>
        <dbReference type="PROSITE-ProRule" id="PRU00168"/>
    </source>
</evidence>
<feature type="compositionally biased region" description="Low complexity" evidence="5">
    <location>
        <begin position="858"/>
        <end position="879"/>
    </location>
</feature>
<dbReference type="SMART" id="SM00147">
    <property type="entry name" value="RasGEF"/>
    <property type="match status" value="1"/>
</dbReference>
<evidence type="ECO:0000313" key="10">
    <source>
        <dbReference type="Proteomes" id="UP001176521"/>
    </source>
</evidence>
<dbReference type="InterPro" id="IPR001895">
    <property type="entry name" value="RASGEF_cat_dom"/>
</dbReference>
<dbReference type="SMART" id="SM00326">
    <property type="entry name" value="SH3"/>
    <property type="match status" value="1"/>
</dbReference>
<sequence length="1601" mass="171616">MAVSPVGSRGSSGLAYYVGPEEYVVALHDFTSQNDTCLSFQSGQVIKVYNRDSSGWWDGELDGLRGWFPSNYVDQDGLLSTNSTGRLTSLSGEEDSMGGASSYHANGSTNAIGLRTSDLYEEYEEDYTQRLGAQMASSSSSSASNAAAAAAAAAQPPPIPRRSSSQNHLRRHGRNGSNGPRSPQTPSEFESILEPILHAIALLHNAVRANRVAHFQPSTACVISSVRSVLSATDCLTRDSAVLRAHAVLGKERKQILSELTRLVHQSKKASAVMVDESARGREMDRMLELAELVLGHVRRFLEVADECGVPIPDRRASLYEETYEDRRGGMPVVTMSHGHGNTLSADDGRSTADNRSSAYYTTFTSGQFSPRSSRSFADLRSTHSRSVYVNSHEDDAGMLGVSYMPRSEYRNTMRTTVTTATMATTAAQYHGNLSSSPPDSLHHGRSGPSSRHGAHLHGKRAVDHGDHDDDNDNDADDDVAAAADTSNDDENDAMANEDASMEDDEIEDEPDDGPAKRTPAEVLERLNVANDELLSVIAAFIGHVHTHTRQSHASSFAHLIDMTREAVDAVRNLLTVVEAVNNHPSLQAEKAKEVAILWETRESLYEATTSLVTAARVVTASGGAPPSASATTGNATPPNTEEDEKSRLLSSATGVLRTGGECVGAVRLCLGQADPGLLIAVPEPTKTRSQTAGQHSSSAAGQGGAEVDDDDDEHEHEGHQGDGSAYGGSGADGPDGVGSSARRGKHTLSFLGRKATSLSCLREKYERDGYQAAFDGILESDADDLLDDHSGTDTDSVVALTRPSSSAAVGAAGASQDSDDLIETVTDGTEQGGIAGAGIAGKRDGGSRTGSRGSGGTSRSASAASHRPSLQQQQQQQQDSSPEIDVGGNVVSNGRFEAPVRVSGEAIRKGGRTSGVPPLPSSSAGVAEADRHLSRLVLPNGAGAAEKDKLRRNSGGTSSDGDGSRVSNNSASTSAASLTGSTSLSRSARSGSEATADTSARPSLERMDSDFSSPVLDVMPHSAPLIGKFPRELPPQQAQMSASADTPSEDGTVSGFQSGIPQSASDSQIVDGTHSANAVAAAAAWARRGSISNSNEPVYMQPDYDPEDVVFKDGRLTGATLAALVEKMTPHDTTVDAAFSSAFYMCFRLFSSPMELFDAFVARFNLQLPRGVEITDAERAIWLERKVMPVRLRVFNFFKMWLESHYQEATDSVILPKLIEFTRTSMNTPTLARHGQRLAELAQRRLSASGVRAGNRGPGSLQRAYSTDLLRPNAAALAARMYLPTAYPRQGSMPPPPIIKDRLMASLRTGDWRSINIMEIDPLELARQITIMGSKIFCSIQPEELLMMDGSAKKAAPSAPGVNGAATPEQSFVKAMSALSTAISGWVNESILGEDDVRKRVQLLKFFIKLCDRFIHLNNFDALFAVHAALGSAQIDRLRQTWDLLSAKYRTLMENQRQLANFNRNWAAYRAKLRGTNPPALPFLGLFLTDLTFINDGNARIRPSPHAPHRKLLNFDRYVRISTVISDLQRFQTPYTLLEVPEMQSLLKSVLANLSSSNGIDSANDLYQRSKALEPRPSEGTLSGRGRDGGGKGLDIFNWK</sequence>
<dbReference type="Pfam" id="PF14604">
    <property type="entry name" value="SH3_9"/>
    <property type="match status" value="1"/>
</dbReference>
<evidence type="ECO:0000256" key="2">
    <source>
        <dbReference type="ARBA" id="ARBA00022658"/>
    </source>
</evidence>
<dbReference type="Pfam" id="PF00617">
    <property type="entry name" value="RasGEF"/>
    <property type="match status" value="1"/>
</dbReference>
<dbReference type="PANTHER" id="PTHR23113:SF354">
    <property type="entry name" value="BUD SITE SELECTION PROTEIN 5"/>
    <property type="match status" value="1"/>
</dbReference>
<protein>
    <submittedName>
        <fullName evidence="9">Ras guanine nucleotide exchange factor bud5</fullName>
    </submittedName>
</protein>
<evidence type="ECO:0000259" key="8">
    <source>
        <dbReference type="PROSITE" id="PS50212"/>
    </source>
</evidence>
<dbReference type="GO" id="GO:0007265">
    <property type="term" value="P:Ras protein signal transduction"/>
    <property type="evidence" value="ECO:0007669"/>
    <property type="project" value="TreeGrafter"/>
</dbReference>
<proteinExistence type="predicted"/>
<dbReference type="Gene3D" id="1.10.840.10">
    <property type="entry name" value="Ras guanine-nucleotide exchange factors catalytic domain"/>
    <property type="match status" value="1"/>
</dbReference>
<feature type="compositionally biased region" description="Low complexity" evidence="5">
    <location>
        <begin position="690"/>
        <end position="701"/>
    </location>
</feature>
<name>A0AAN6GG16_9BASI</name>
<dbReference type="Proteomes" id="UP001176521">
    <property type="component" value="Unassembled WGS sequence"/>
</dbReference>
<feature type="region of interest" description="Disordered" evidence="5">
    <location>
        <begin position="431"/>
        <end position="518"/>
    </location>
</feature>
<feature type="domain" description="Ras-GEF" evidence="7">
    <location>
        <begin position="1322"/>
        <end position="1577"/>
    </location>
</feature>
<comment type="caution">
    <text evidence="9">The sequence shown here is derived from an EMBL/GenBank/DDBJ whole genome shotgun (WGS) entry which is preliminary data.</text>
</comment>
<keyword evidence="10" id="KW-1185">Reference proteome</keyword>
<dbReference type="CDD" id="cd06224">
    <property type="entry name" value="REM"/>
    <property type="match status" value="1"/>
</dbReference>
<dbReference type="Gene3D" id="2.30.30.40">
    <property type="entry name" value="SH3 Domains"/>
    <property type="match status" value="1"/>
</dbReference>
<dbReference type="CDD" id="cd00155">
    <property type="entry name" value="RasGEF"/>
    <property type="match status" value="1"/>
</dbReference>
<accession>A0AAN6GG16</accession>
<gene>
    <name evidence="9" type="primary">BUD5</name>
    <name evidence="9" type="ORF">OC842_002365</name>
</gene>
<feature type="compositionally biased region" description="Gly residues" evidence="5">
    <location>
        <begin position="831"/>
        <end position="840"/>
    </location>
</feature>
<evidence type="ECO:0000256" key="5">
    <source>
        <dbReference type="SAM" id="MobiDB-lite"/>
    </source>
</evidence>
<evidence type="ECO:0000256" key="1">
    <source>
        <dbReference type="ARBA" id="ARBA00022443"/>
    </source>
</evidence>
<feature type="region of interest" description="Disordered" evidence="5">
    <location>
        <begin position="1572"/>
        <end position="1601"/>
    </location>
</feature>
<feature type="compositionally biased region" description="Polar residues" evidence="5">
    <location>
        <begin position="175"/>
        <end position="188"/>
    </location>
</feature>
<dbReference type="InterPro" id="IPR001452">
    <property type="entry name" value="SH3_domain"/>
</dbReference>
<feature type="region of interest" description="Disordered" evidence="5">
    <location>
        <begin position="84"/>
        <end position="108"/>
    </location>
</feature>
<dbReference type="CDD" id="cd11883">
    <property type="entry name" value="SH3_Sdc25"/>
    <property type="match status" value="1"/>
</dbReference>
<dbReference type="SUPFAM" id="SSF50044">
    <property type="entry name" value="SH3-domain"/>
    <property type="match status" value="1"/>
</dbReference>
<dbReference type="InterPro" id="IPR008937">
    <property type="entry name" value="Ras-like_GEF"/>
</dbReference>
<dbReference type="FunFam" id="2.30.30.40:FF:000072">
    <property type="entry name" value="Unconventional Myosin IB"/>
    <property type="match status" value="1"/>
</dbReference>
<dbReference type="Pfam" id="PF00618">
    <property type="entry name" value="RasGEF_N"/>
    <property type="match status" value="1"/>
</dbReference>
<dbReference type="PRINTS" id="PR00452">
    <property type="entry name" value="SH3DOMAIN"/>
</dbReference>
<feature type="compositionally biased region" description="Acidic residues" evidence="5">
    <location>
        <begin position="500"/>
        <end position="513"/>
    </location>
</feature>
<evidence type="ECO:0000259" key="7">
    <source>
        <dbReference type="PROSITE" id="PS50009"/>
    </source>
</evidence>
<feature type="compositionally biased region" description="Low complexity" evidence="5">
    <location>
        <begin position="955"/>
        <end position="993"/>
    </location>
</feature>
<feature type="compositionally biased region" description="Polar residues" evidence="5">
    <location>
        <begin position="1037"/>
        <end position="1054"/>
    </location>
</feature>
<feature type="compositionally biased region" description="Low complexity" evidence="5">
    <location>
        <begin position="622"/>
        <end position="634"/>
    </location>
</feature>
<feature type="compositionally biased region" description="Gly residues" evidence="5">
    <location>
        <begin position="725"/>
        <end position="737"/>
    </location>
</feature>
<dbReference type="Gene3D" id="1.20.870.10">
    <property type="entry name" value="Son of sevenless (SoS) protein Chain: S domain 1"/>
    <property type="match status" value="1"/>
</dbReference>
<evidence type="ECO:0000259" key="6">
    <source>
        <dbReference type="PROSITE" id="PS50002"/>
    </source>
</evidence>
<dbReference type="InterPro" id="IPR056685">
    <property type="entry name" value="DUF7783"/>
</dbReference>
<feature type="domain" description="N-terminal Ras-GEF" evidence="8">
    <location>
        <begin position="1113"/>
        <end position="1247"/>
    </location>
</feature>
<evidence type="ECO:0000313" key="9">
    <source>
        <dbReference type="EMBL" id="KAK0535323.1"/>
    </source>
</evidence>
<keyword evidence="1 4" id="KW-0728">SH3 domain</keyword>
<dbReference type="InterPro" id="IPR036028">
    <property type="entry name" value="SH3-like_dom_sf"/>
</dbReference>
<dbReference type="InterPro" id="IPR000651">
    <property type="entry name" value="Ras-like_Gua-exchang_fac_N"/>
</dbReference>
<dbReference type="EMBL" id="JAPDMQ010000098">
    <property type="protein sequence ID" value="KAK0535323.1"/>
    <property type="molecule type" value="Genomic_DNA"/>
</dbReference>
<dbReference type="PROSITE" id="PS50009">
    <property type="entry name" value="RASGEF_CAT"/>
    <property type="match status" value="1"/>
</dbReference>
<dbReference type="GO" id="GO:0005085">
    <property type="term" value="F:guanyl-nucleotide exchange factor activity"/>
    <property type="evidence" value="ECO:0007669"/>
    <property type="project" value="UniProtKB-KW"/>
</dbReference>
<dbReference type="PROSITE" id="PS50002">
    <property type="entry name" value="SH3"/>
    <property type="match status" value="1"/>
</dbReference>
<dbReference type="Pfam" id="PF25006">
    <property type="entry name" value="DUF7783"/>
    <property type="match status" value="1"/>
</dbReference>
<feature type="region of interest" description="Disordered" evidence="5">
    <location>
        <begin position="146"/>
        <end position="188"/>
    </location>
</feature>
<dbReference type="PROSITE" id="PS50212">
    <property type="entry name" value="RASGEF_NTER"/>
    <property type="match status" value="1"/>
</dbReference>
<organism evidence="9 10">
    <name type="scientific">Tilletia horrida</name>
    <dbReference type="NCBI Taxonomy" id="155126"/>
    <lineage>
        <taxon>Eukaryota</taxon>
        <taxon>Fungi</taxon>
        <taxon>Dikarya</taxon>
        <taxon>Basidiomycota</taxon>
        <taxon>Ustilaginomycotina</taxon>
        <taxon>Exobasidiomycetes</taxon>
        <taxon>Tilletiales</taxon>
        <taxon>Tilletiaceae</taxon>
        <taxon>Tilletia</taxon>
    </lineage>
</organism>
<dbReference type="PANTHER" id="PTHR23113">
    <property type="entry name" value="GUANINE NUCLEOTIDE EXCHANGE FACTOR"/>
    <property type="match status" value="1"/>
</dbReference>
<dbReference type="SUPFAM" id="SSF48366">
    <property type="entry name" value="Ras GEF"/>
    <property type="match status" value="1"/>
</dbReference>
<feature type="region of interest" description="Disordered" evidence="5">
    <location>
        <begin position="828"/>
        <end position="1054"/>
    </location>
</feature>
<reference evidence="9" key="1">
    <citation type="journal article" date="2023" name="PhytoFront">
        <title>Draft Genome Resources of Seven Strains of Tilletia horrida, Causal Agent of Kernel Smut of Rice.</title>
        <authorList>
            <person name="Khanal S."/>
            <person name="Antony Babu S."/>
            <person name="Zhou X.G."/>
        </authorList>
    </citation>
    <scope>NUCLEOTIDE SEQUENCE</scope>
    <source>
        <strain evidence="9">TX3</strain>
    </source>
</reference>
<dbReference type="SMART" id="SM00229">
    <property type="entry name" value="RasGEFN"/>
    <property type="match status" value="1"/>
</dbReference>
<keyword evidence="2 3" id="KW-0344">Guanine-nucleotide releasing factor</keyword>
<dbReference type="InterPro" id="IPR036964">
    <property type="entry name" value="RASGEF_cat_dom_sf"/>
</dbReference>